<keyword evidence="7 15" id="KW-0227">DNA damage</keyword>
<keyword evidence="11" id="KW-0482">Metalloprotease</keyword>
<evidence type="ECO:0000256" key="14">
    <source>
        <dbReference type="ARBA" id="ARBA00030396"/>
    </source>
</evidence>
<feature type="region of interest" description="Disordered" evidence="16">
    <location>
        <begin position="284"/>
        <end position="312"/>
    </location>
</feature>
<dbReference type="GO" id="GO:0031593">
    <property type="term" value="F:polyubiquitin modification-dependent protein binding"/>
    <property type="evidence" value="ECO:0007669"/>
    <property type="project" value="TreeGrafter"/>
</dbReference>
<dbReference type="GO" id="GO:0003697">
    <property type="term" value="F:single-stranded DNA binding"/>
    <property type="evidence" value="ECO:0007669"/>
    <property type="project" value="InterPro"/>
</dbReference>
<evidence type="ECO:0000256" key="8">
    <source>
        <dbReference type="ARBA" id="ARBA00022771"/>
    </source>
</evidence>
<dbReference type="Gene3D" id="3.30.160.60">
    <property type="entry name" value="Classic Zinc Finger"/>
    <property type="match status" value="1"/>
</dbReference>
<evidence type="ECO:0000256" key="3">
    <source>
        <dbReference type="ARBA" id="ARBA00010724"/>
    </source>
</evidence>
<feature type="region of interest" description="Disordered" evidence="16">
    <location>
        <begin position="410"/>
        <end position="443"/>
    </location>
</feature>
<evidence type="ECO:0000256" key="16">
    <source>
        <dbReference type="SAM" id="MobiDB-lite"/>
    </source>
</evidence>
<dbReference type="OrthoDB" id="5236983at2759"/>
<sequence length="802" mass="91537">MTSQKTNDFFVAHDVHRKFNCLGVTENAILPEKENYEPRTLVDHTLELIDPTPNIYTLFVQFNARFFLNVLAPVEVKWSNRMTSCAGTCSFHNKQCVITLSEPLLKLRPRKDLVETLLHEMIHAYLFLTNNNRDRDGHGPNFCEHMYRINKEAGTNITIYHNFHDEVRLYQQHWWKCNGPCRFRSPFFGMVRRVMNRAPGPSDYWWAEHKLNCNGQFIKIKEPENYKSKQKDKSKSTSKNNMLKDNTLVDWFARNSPTIDKSSLTFKHPKVFTHNQVKRFTQTITQIDRSKTANNKDNSKSDQDSLLGVKKLGNTSNNVHGWNISGPSGKIEKDNTKHISSKTPMFSCFGTLGGSNNGQSRLLKEFLHVGNSKNRPNELNEKYVLSKLSSATECFRKPADKPISNLIKSKSQTKRKADNKCNTKSTPLIDKLNNSSNEKLTSPIRPFFTPLEKQTANTSNKRLKLDDPKFTEYASCFICDKMLPADTIYLHTNECLSRHNKAYTGNATSNSQPQPLQPISQIQFQPISQTQLQPISNLDESRNQVEKKTDSKYNTNSTSFIDKLNNSRRLASLIRNNKRFIPRTRNNKKLIPPVQLFLTPLRLHNVMKIQLTNRDNEHFEINDSDDYDDDTEFKSCYFCKKVFPADDIHMHINECFSDDNEAIWGDNKVPSNVHASDDSIINISSSSNSDSDNSGINKSPKAQSCIDINASESSATNCEQKCLVCNAQIASDTTLSEHLDECIGAIFNDNTIMIDDKDDGNMSATGKNSIEDKYPCPVCKELISENLMNRHLDTCLENNSTD</sequence>
<dbReference type="GO" id="GO:0006508">
    <property type="term" value="P:proteolysis"/>
    <property type="evidence" value="ECO:0007669"/>
    <property type="project" value="UniProtKB-KW"/>
</dbReference>
<keyword evidence="6" id="KW-0479">Metal-binding</keyword>
<dbReference type="GO" id="GO:0005694">
    <property type="term" value="C:chromosome"/>
    <property type="evidence" value="ECO:0007669"/>
    <property type="project" value="UniProtKB-SubCell"/>
</dbReference>
<keyword evidence="5" id="KW-0645">Protease</keyword>
<keyword evidence="8 15" id="KW-0863">Zinc-finger</keyword>
<comment type="subcellular location">
    <subcellularLocation>
        <location evidence="2">Chromosome</location>
    </subcellularLocation>
    <subcellularLocation>
        <location evidence="1">Nucleus</location>
    </subcellularLocation>
</comment>
<evidence type="ECO:0000256" key="10">
    <source>
        <dbReference type="ARBA" id="ARBA00022833"/>
    </source>
</evidence>
<dbReference type="InterPro" id="IPR055220">
    <property type="entry name" value="SPRTN_ZBD"/>
</dbReference>
<dbReference type="PANTHER" id="PTHR21220">
    <property type="entry name" value="DNA-DEPENDENT METALLOPROTEASE SPRTN"/>
    <property type="match status" value="1"/>
</dbReference>
<dbReference type="GO" id="GO:0006281">
    <property type="term" value="P:DNA repair"/>
    <property type="evidence" value="ECO:0007669"/>
    <property type="project" value="UniProtKB-KW"/>
</dbReference>
<dbReference type="InterPro" id="IPR006640">
    <property type="entry name" value="SprT-like_domain"/>
</dbReference>
<evidence type="ECO:0000256" key="2">
    <source>
        <dbReference type="ARBA" id="ARBA00004286"/>
    </source>
</evidence>
<feature type="compositionally biased region" description="Polar residues" evidence="16">
    <location>
        <begin position="422"/>
        <end position="440"/>
    </location>
</feature>
<evidence type="ECO:0000256" key="7">
    <source>
        <dbReference type="ARBA" id="ARBA00022763"/>
    </source>
</evidence>
<organism evidence="19">
    <name type="scientific">Harpegnathos saltator</name>
    <name type="common">Jerdon's jumping ant</name>
    <dbReference type="NCBI Taxonomy" id="610380"/>
    <lineage>
        <taxon>Eukaryota</taxon>
        <taxon>Metazoa</taxon>
        <taxon>Ecdysozoa</taxon>
        <taxon>Arthropoda</taxon>
        <taxon>Hexapoda</taxon>
        <taxon>Insecta</taxon>
        <taxon>Pterygota</taxon>
        <taxon>Neoptera</taxon>
        <taxon>Endopterygota</taxon>
        <taxon>Hymenoptera</taxon>
        <taxon>Apocrita</taxon>
        <taxon>Aculeata</taxon>
        <taxon>Formicoidea</taxon>
        <taxon>Formicidae</taxon>
        <taxon>Ponerinae</taxon>
        <taxon>Ponerini</taxon>
        <taxon>Harpegnathos</taxon>
    </lineage>
</organism>
<evidence type="ECO:0000256" key="4">
    <source>
        <dbReference type="ARBA" id="ARBA00022454"/>
    </source>
</evidence>
<dbReference type="STRING" id="610380.E2B934"/>
<dbReference type="InterPro" id="IPR044245">
    <property type="entry name" value="Spartan"/>
</dbReference>
<dbReference type="Pfam" id="PF10263">
    <property type="entry name" value="SprT-like"/>
    <property type="match status" value="1"/>
</dbReference>
<gene>
    <name evidence="18" type="ORF">EAI_12793</name>
</gene>
<feature type="compositionally biased region" description="Polar residues" evidence="16">
    <location>
        <begin position="284"/>
        <end position="296"/>
    </location>
</feature>
<dbReference type="EMBL" id="GL446425">
    <property type="protein sequence ID" value="EFN87800.1"/>
    <property type="molecule type" value="Genomic_DNA"/>
</dbReference>
<name>E2B934_HARSA</name>
<dbReference type="PANTHER" id="PTHR21220:SF0">
    <property type="entry name" value="DNA-DEPENDENT METALLOPROTEASE SPRTN"/>
    <property type="match status" value="1"/>
</dbReference>
<keyword evidence="4" id="KW-0158">Chromosome</keyword>
<evidence type="ECO:0000313" key="18">
    <source>
        <dbReference type="EMBL" id="EFN87800.1"/>
    </source>
</evidence>
<dbReference type="GO" id="GO:0004222">
    <property type="term" value="F:metalloendopeptidase activity"/>
    <property type="evidence" value="ECO:0007669"/>
    <property type="project" value="InterPro"/>
</dbReference>
<dbReference type="InterPro" id="IPR006642">
    <property type="entry name" value="Rad18_UBZ4"/>
</dbReference>
<dbReference type="Pfam" id="PF22934">
    <property type="entry name" value="SPRTN_ZBD"/>
    <property type="match status" value="1"/>
</dbReference>
<evidence type="ECO:0000313" key="19">
    <source>
        <dbReference type="Proteomes" id="UP000008237"/>
    </source>
</evidence>
<dbReference type="SMART" id="SM00734">
    <property type="entry name" value="ZnF_Rad18"/>
    <property type="match status" value="2"/>
</dbReference>
<protein>
    <recommendedName>
        <fullName evidence="14">Protein with SprT-like domain at the N terminus</fullName>
    </recommendedName>
</protein>
<dbReference type="KEGG" id="hst:105192440"/>
<feature type="domain" description="UBZ4-type" evidence="17">
    <location>
        <begin position="773"/>
        <end position="800"/>
    </location>
</feature>
<keyword evidence="19" id="KW-1185">Reference proteome</keyword>
<evidence type="ECO:0000256" key="9">
    <source>
        <dbReference type="ARBA" id="ARBA00022801"/>
    </source>
</evidence>
<evidence type="ECO:0000256" key="12">
    <source>
        <dbReference type="ARBA" id="ARBA00023204"/>
    </source>
</evidence>
<comment type="similarity">
    <text evidence="3">Belongs to the Spartan family.</text>
</comment>
<keyword evidence="13" id="KW-0539">Nucleus</keyword>
<dbReference type="Proteomes" id="UP000008237">
    <property type="component" value="Unassembled WGS sequence"/>
</dbReference>
<dbReference type="AlphaFoldDB" id="E2B934"/>
<dbReference type="PhylomeDB" id="E2B934"/>
<evidence type="ECO:0000256" key="6">
    <source>
        <dbReference type="ARBA" id="ARBA00022723"/>
    </source>
</evidence>
<dbReference type="InParanoid" id="E2B934"/>
<keyword evidence="12 15" id="KW-0234">DNA repair</keyword>
<proteinExistence type="inferred from homology"/>
<reference evidence="18 19" key="1">
    <citation type="journal article" date="2010" name="Science">
        <title>Genomic comparison of the ants Camponotus floridanus and Harpegnathos saltator.</title>
        <authorList>
            <person name="Bonasio R."/>
            <person name="Zhang G."/>
            <person name="Ye C."/>
            <person name="Mutti N.S."/>
            <person name="Fang X."/>
            <person name="Qin N."/>
            <person name="Donahue G."/>
            <person name="Yang P."/>
            <person name="Li Q."/>
            <person name="Li C."/>
            <person name="Zhang P."/>
            <person name="Huang Z."/>
            <person name="Berger S.L."/>
            <person name="Reinberg D."/>
            <person name="Wang J."/>
            <person name="Liebig J."/>
        </authorList>
    </citation>
    <scope>NUCLEOTIDE SEQUENCE [LARGE SCALE GENOMIC DNA]</scope>
    <source>
        <strain evidence="18 19">R22 G/1</strain>
    </source>
</reference>
<evidence type="ECO:0000256" key="13">
    <source>
        <dbReference type="ARBA" id="ARBA00023242"/>
    </source>
</evidence>
<dbReference type="SMART" id="SM00731">
    <property type="entry name" value="SprT"/>
    <property type="match status" value="1"/>
</dbReference>
<accession>E2B934</accession>
<keyword evidence="10" id="KW-0862">Zinc</keyword>
<evidence type="ECO:0000256" key="5">
    <source>
        <dbReference type="ARBA" id="ARBA00022670"/>
    </source>
</evidence>
<dbReference type="PROSITE" id="PS51908">
    <property type="entry name" value="ZF_UBZ4"/>
    <property type="match status" value="1"/>
</dbReference>
<evidence type="ECO:0000256" key="15">
    <source>
        <dbReference type="PROSITE-ProRule" id="PRU01256"/>
    </source>
</evidence>
<dbReference type="GO" id="GO:0005634">
    <property type="term" value="C:nucleus"/>
    <property type="evidence" value="ECO:0007669"/>
    <property type="project" value="UniProtKB-SubCell"/>
</dbReference>
<dbReference type="GO" id="GO:0008270">
    <property type="term" value="F:zinc ion binding"/>
    <property type="evidence" value="ECO:0007669"/>
    <property type="project" value="UniProtKB-KW"/>
</dbReference>
<evidence type="ECO:0000259" key="17">
    <source>
        <dbReference type="PROSITE" id="PS51908"/>
    </source>
</evidence>
<keyword evidence="9" id="KW-0378">Hydrolase</keyword>
<evidence type="ECO:0000256" key="1">
    <source>
        <dbReference type="ARBA" id="ARBA00004123"/>
    </source>
</evidence>
<evidence type="ECO:0000256" key="11">
    <source>
        <dbReference type="ARBA" id="ARBA00023049"/>
    </source>
</evidence>